<dbReference type="AlphaFoldDB" id="A0A7G2C2R6"/>
<protein>
    <submittedName>
        <fullName evidence="1">Uncharacterized protein</fullName>
    </submittedName>
</protein>
<dbReference type="OrthoDB" id="270970at2759"/>
<name>A0A7G2C2R6_9TRYP</name>
<dbReference type="EMBL" id="LR877145">
    <property type="protein sequence ID" value="CAD2212987.1"/>
    <property type="molecule type" value="Genomic_DNA"/>
</dbReference>
<gene>
    <name evidence="1" type="ORF">ADEAN_000042300</name>
</gene>
<organism evidence="1 2">
    <name type="scientific">Angomonas deanei</name>
    <dbReference type="NCBI Taxonomy" id="59799"/>
    <lineage>
        <taxon>Eukaryota</taxon>
        <taxon>Discoba</taxon>
        <taxon>Euglenozoa</taxon>
        <taxon>Kinetoplastea</taxon>
        <taxon>Metakinetoplastina</taxon>
        <taxon>Trypanosomatida</taxon>
        <taxon>Trypanosomatidae</taxon>
        <taxon>Strigomonadinae</taxon>
        <taxon>Angomonas</taxon>
    </lineage>
</organism>
<accession>A0A7G2C2R6</accession>
<proteinExistence type="predicted"/>
<dbReference type="VEuPathDB" id="TriTrypDB:ADEAN_000042300"/>
<sequence>MFSTITKLMAGDDGKEVTMENARNVAQQTDTSKVLVGKCFLSIRRLVQGQKKRRTYMLGTLNEKKWNGSLFDVFDSPEGVAGSITMEIESDTLGEPASEFRLNDSLESEMSSRLLRLLLSYDPPRVAVLDLILANVYDTSESVSKQGSTPSRRARPNNMVEVAVGPNQLHFTEPTVTETFEQLLTRWCQKYGGGPQLQPFRAQITVDGCTNLDTKLWKTKVFGSNEVYVVLRTEMESFVTGAQKLDETVVWSQGNQVTFTVPNPLTTMLLVVLYGESGSRRFEIGRCQLSFVALAREHTSLRNMFLLNGASVMISEVNAMIRLTMKPLNFGMTSMNQIDYVDEFYDRMNKFLRRYNPYALPQVDTFIRSRLNNLEDYMQELVVQHGREPGSAKIVLTLEAIYSLLADCDTELDGHDIQVIVTFGNVEMKSKVYGVRRYAGVKIGEVFQFDVVRETDMMRIDVIRASNPNMVYGRVDFTCLDIQKGVRE</sequence>
<reference evidence="1 2" key="1">
    <citation type="submission" date="2020-08" db="EMBL/GenBank/DDBJ databases">
        <authorList>
            <person name="Newling K."/>
            <person name="Davey J."/>
            <person name="Forrester S."/>
        </authorList>
    </citation>
    <scope>NUCLEOTIDE SEQUENCE [LARGE SCALE GENOMIC DNA]</scope>
    <source>
        <strain evidence="2">Crithidia deanei Carvalho (ATCC PRA-265)</strain>
    </source>
</reference>
<keyword evidence="2" id="KW-1185">Reference proteome</keyword>
<dbReference type="Proteomes" id="UP000515908">
    <property type="component" value="Chromosome 01"/>
</dbReference>
<evidence type="ECO:0000313" key="1">
    <source>
        <dbReference type="EMBL" id="CAD2212987.1"/>
    </source>
</evidence>
<evidence type="ECO:0000313" key="2">
    <source>
        <dbReference type="Proteomes" id="UP000515908"/>
    </source>
</evidence>